<reference evidence="3" key="1">
    <citation type="submission" date="2013-10" db="EMBL/GenBank/DDBJ databases">
        <title>Genomic analysis of the causative agents of coccidiosis in chickens.</title>
        <authorList>
            <person name="Reid A.J."/>
            <person name="Blake D."/>
            <person name="Billington K."/>
            <person name="Browne H."/>
            <person name="Dunn M."/>
            <person name="Hung S."/>
            <person name="Kawahara F."/>
            <person name="Miranda-Saavedra D."/>
            <person name="Mourier T."/>
            <person name="Nagra H."/>
            <person name="Otto T.D."/>
            <person name="Rawlings N."/>
            <person name="Sanchez A."/>
            <person name="Sanders M."/>
            <person name="Subramaniam C."/>
            <person name="Tay Y."/>
            <person name="Dear P."/>
            <person name="Doerig C."/>
            <person name="Gruber A."/>
            <person name="Parkinson J."/>
            <person name="Shirley M."/>
            <person name="Wan K.L."/>
            <person name="Berriman M."/>
            <person name="Tomley F."/>
            <person name="Pain A."/>
        </authorList>
    </citation>
    <scope>NUCLEOTIDE SEQUENCE [LARGE SCALE GENOMIC DNA]</scope>
    <source>
        <strain evidence="3">Houghton</strain>
    </source>
</reference>
<dbReference type="RefSeq" id="XP_013234750.1">
    <property type="nucleotide sequence ID" value="XM_013379296.1"/>
</dbReference>
<sequence length="775" mass="83037">MFFAQIYDERNEGRARTDNQHNHKKKGEEQSLILPQVVRRPWEVRGDGYLPGFRGTVTNWTLYEDALLDVLTAPDSGVHPETVGGRFLWCESSLRSPEHFGRLGEICFELLEAERFLSVDKDTLSALAISGCLLSPAELSTDLGDSSSSSSSSSALQVLRCMQHFSGLIVDLGASLSRITPILSGQALGCLAVELPLGGRDIDAFLCSSLLQQQQQQQQRQQELKQPVKVDFRPCYCAVAAARSIKEQVVCCATERGLVFAAETSLARNNPCSVRTPRGCSRCSSSSSFCSSSWPGAGYKSNTKKRRCGEGLWEAAEDTDVKHQQQLQQQQQQQLETQWLVGDCRVAAAELLFDAKTLTEYRHSRAEAEPLSALHLLPLQTAVAAVVEKCPIDTRKCLLQNVFVVGGTSLIPGVAARLQTELRELYRYRKAHASFLPRVHVLPHPELQHHAAVCGGLRFGVQHHYDLNNMTREQRRAQEAAADYSRLQETAADCSRLQLQQAAAFCSILQQIAVHRLQQTAAAADCSRLQQSVMHERQQTSVNLWHFKATALSFHDARLAAFHEDAAAAAAGSAATSASLQQQEQEQLPQVATTEKCLDEKQQLWAVTSATVVVAAAAAAEAASALTLLQCDCLITWMHPGAPAAAASGAVDAVAPAAAAAAAAVAILAAELPSDRLLEGSVLQQHCCCAAEEKLLLALAQISIGSNSSHNSNSKSSNSNMSSCSSITATAATAAVAATTAVAAASGATAATATKEAAATTKSTAALKARAATQQ</sequence>
<dbReference type="AlphaFoldDB" id="U6L1F1"/>
<evidence type="ECO:0000313" key="3">
    <source>
        <dbReference type="EMBL" id="CDJ44001.1"/>
    </source>
</evidence>
<comment type="catalytic activity">
    <reaction evidence="1">
        <text>ATP + H2O = ADP + phosphate + H(+)</text>
        <dbReference type="Rhea" id="RHEA:13065"/>
        <dbReference type="ChEBI" id="CHEBI:15377"/>
        <dbReference type="ChEBI" id="CHEBI:15378"/>
        <dbReference type="ChEBI" id="CHEBI:30616"/>
        <dbReference type="ChEBI" id="CHEBI:43474"/>
        <dbReference type="ChEBI" id="CHEBI:456216"/>
    </reaction>
</comment>
<evidence type="ECO:0000313" key="4">
    <source>
        <dbReference type="Proteomes" id="UP000030747"/>
    </source>
</evidence>
<reference evidence="3" key="2">
    <citation type="submission" date="2013-10" db="EMBL/GenBank/DDBJ databases">
        <authorList>
            <person name="Aslett M."/>
        </authorList>
    </citation>
    <scope>NUCLEOTIDE SEQUENCE [LARGE SCALE GENOMIC DNA]</scope>
    <source>
        <strain evidence="3">Houghton</strain>
    </source>
</reference>
<dbReference type="EMBL" id="HG676481">
    <property type="protein sequence ID" value="CDJ44001.1"/>
    <property type="molecule type" value="Genomic_DNA"/>
</dbReference>
<dbReference type="InterPro" id="IPR004000">
    <property type="entry name" value="Actin"/>
</dbReference>
<proteinExistence type="inferred from homology"/>
<name>U6L1F1_EIMTE</name>
<dbReference type="SUPFAM" id="SSF53067">
    <property type="entry name" value="Actin-like ATPase domain"/>
    <property type="match status" value="1"/>
</dbReference>
<gene>
    <name evidence="3" type="ORF">ETH_00028670</name>
</gene>
<comment type="similarity">
    <text evidence="2">Belongs to the actin family.</text>
</comment>
<protein>
    <submittedName>
        <fullName evidence="3">Uncharacterized protein</fullName>
    </submittedName>
</protein>
<accession>U6L1F1</accession>
<dbReference type="GeneID" id="25254827"/>
<dbReference type="VEuPathDB" id="ToxoDB:ETH_00028670"/>
<dbReference type="Gene3D" id="3.30.420.40">
    <property type="match status" value="4"/>
</dbReference>
<dbReference type="Proteomes" id="UP000030747">
    <property type="component" value="Unassembled WGS sequence"/>
</dbReference>
<dbReference type="Pfam" id="PF00022">
    <property type="entry name" value="Actin"/>
    <property type="match status" value="1"/>
</dbReference>
<dbReference type="SMART" id="SM00268">
    <property type="entry name" value="ACTIN"/>
    <property type="match status" value="1"/>
</dbReference>
<dbReference type="InterPro" id="IPR043129">
    <property type="entry name" value="ATPase_NBD"/>
</dbReference>
<evidence type="ECO:0000256" key="1">
    <source>
        <dbReference type="ARBA" id="ARBA00049360"/>
    </source>
</evidence>
<dbReference type="PANTHER" id="PTHR11937">
    <property type="entry name" value="ACTIN"/>
    <property type="match status" value="1"/>
</dbReference>
<dbReference type="VEuPathDB" id="ToxoDB:ETH2_1516400"/>
<dbReference type="OrthoDB" id="421448at2759"/>
<keyword evidence="4" id="KW-1185">Reference proteome</keyword>
<organism evidence="3 4">
    <name type="scientific">Eimeria tenella</name>
    <name type="common">Coccidian parasite</name>
    <dbReference type="NCBI Taxonomy" id="5802"/>
    <lineage>
        <taxon>Eukaryota</taxon>
        <taxon>Sar</taxon>
        <taxon>Alveolata</taxon>
        <taxon>Apicomplexa</taxon>
        <taxon>Conoidasida</taxon>
        <taxon>Coccidia</taxon>
        <taxon>Eucoccidiorida</taxon>
        <taxon>Eimeriorina</taxon>
        <taxon>Eimeriidae</taxon>
        <taxon>Eimeria</taxon>
    </lineage>
</organism>
<evidence type="ECO:0000256" key="2">
    <source>
        <dbReference type="RuleBase" id="RU000487"/>
    </source>
</evidence>
<dbReference type="Gene3D" id="3.90.640.10">
    <property type="entry name" value="Actin, Chain A, domain 4"/>
    <property type="match status" value="2"/>
</dbReference>